<keyword evidence="17" id="KW-1185">Reference proteome</keyword>
<evidence type="ECO:0000313" key="17">
    <source>
        <dbReference type="Proteomes" id="UP001078443"/>
    </source>
</evidence>
<evidence type="ECO:0000256" key="11">
    <source>
        <dbReference type="PROSITE-ProRule" id="PRU00421"/>
    </source>
</evidence>
<gene>
    <name evidence="16" type="ORF">OW763_04655</name>
</gene>
<evidence type="ECO:0000256" key="10">
    <source>
        <dbReference type="ARBA" id="ARBA00023136"/>
    </source>
</evidence>
<dbReference type="CDD" id="cd00212">
    <property type="entry name" value="PTS_IIB_glc"/>
    <property type="match status" value="1"/>
</dbReference>
<dbReference type="PROSITE" id="PS51093">
    <property type="entry name" value="PTS_EIIA_TYPE_1"/>
    <property type="match status" value="1"/>
</dbReference>
<evidence type="ECO:0000256" key="9">
    <source>
        <dbReference type="ARBA" id="ARBA00022989"/>
    </source>
</evidence>
<organism evidence="16 17">
    <name type="scientific">Clostridium aestuarii</name>
    <dbReference type="NCBI Taxonomy" id="338193"/>
    <lineage>
        <taxon>Bacteria</taxon>
        <taxon>Bacillati</taxon>
        <taxon>Bacillota</taxon>
        <taxon>Clostridia</taxon>
        <taxon>Eubacteriales</taxon>
        <taxon>Clostridiaceae</taxon>
        <taxon>Clostridium</taxon>
    </lineage>
</organism>
<evidence type="ECO:0000313" key="16">
    <source>
        <dbReference type="EMBL" id="MCY6483642.1"/>
    </source>
</evidence>
<feature type="domain" description="PTS EIIA type-1" evidence="13">
    <location>
        <begin position="545"/>
        <end position="649"/>
    </location>
</feature>
<keyword evidence="5" id="KW-0808">Transferase</keyword>
<dbReference type="Pfam" id="PF02378">
    <property type="entry name" value="PTS_EIIC"/>
    <property type="match status" value="1"/>
</dbReference>
<feature type="domain" description="PTS EIIC type-1" evidence="15">
    <location>
        <begin position="7"/>
        <end position="410"/>
    </location>
</feature>
<comment type="caution">
    <text evidence="16">The sequence shown here is derived from an EMBL/GenBank/DDBJ whole genome shotgun (WGS) entry which is preliminary data.</text>
</comment>
<evidence type="ECO:0000256" key="2">
    <source>
        <dbReference type="ARBA" id="ARBA00022448"/>
    </source>
</evidence>
<dbReference type="EMBL" id="JAPQER010000002">
    <property type="protein sequence ID" value="MCY6483642.1"/>
    <property type="molecule type" value="Genomic_DNA"/>
</dbReference>
<keyword evidence="6" id="KW-0598">Phosphotransferase system</keyword>
<dbReference type="Pfam" id="PF00367">
    <property type="entry name" value="PTS_EIIB"/>
    <property type="match status" value="1"/>
</dbReference>
<feature type="domain" description="PTS EIIB type-1" evidence="14">
    <location>
        <begin position="424"/>
        <end position="505"/>
    </location>
</feature>
<name>A0ABT4CXQ6_9CLOT</name>
<dbReference type="PANTHER" id="PTHR30009:SF20">
    <property type="entry name" value="PTS SYSTEM GLUCOSE-SPECIFIC EIICB COMPONENT-RELATED"/>
    <property type="match status" value="1"/>
</dbReference>
<feature type="transmembrane region" description="Helical" evidence="12">
    <location>
        <begin position="378"/>
        <end position="398"/>
    </location>
</feature>
<dbReference type="InterPro" id="IPR003352">
    <property type="entry name" value="PTS_EIIC"/>
</dbReference>
<dbReference type="PANTHER" id="PTHR30009">
    <property type="entry name" value="CYTOCHROME C-TYPE SYNTHESIS PROTEIN AND PTS TRANSMEMBRANE COMPONENT"/>
    <property type="match status" value="1"/>
</dbReference>
<feature type="transmembrane region" description="Helical" evidence="12">
    <location>
        <begin position="302"/>
        <end position="318"/>
    </location>
</feature>
<evidence type="ECO:0000256" key="6">
    <source>
        <dbReference type="ARBA" id="ARBA00022683"/>
    </source>
</evidence>
<evidence type="ECO:0000256" key="3">
    <source>
        <dbReference type="ARBA" id="ARBA00022475"/>
    </source>
</evidence>
<proteinExistence type="predicted"/>
<evidence type="ECO:0000256" key="12">
    <source>
        <dbReference type="SAM" id="Phobius"/>
    </source>
</evidence>
<comment type="subcellular location">
    <subcellularLocation>
        <location evidence="1">Cell membrane</location>
        <topology evidence="1">Multi-pass membrane protein</topology>
    </subcellularLocation>
</comment>
<dbReference type="InterPro" id="IPR001996">
    <property type="entry name" value="PTS_IIB_1"/>
</dbReference>
<sequence length="675" mass="73810">MAQNKKNIVFSILQKIGKSLMLPVSVLPAAGILLRLGQDDLLGKYGQIFRYLATAGGAVFENLPMIFAVGVAIGFSGGKSVAALSAVVGQVILQSVLEAASEYGIKMAAQTAAEAQNVSLDIFVKTSKYSEIVKVNQIHIGVFGGIVIGLLAAVLYKKYHRIKLPQVLGFFGGKRFVPIITSVAAVVFAIIAVIIWPPIQVQINIFANWASNSVLGPAFYAAGKRLLIPVGLHHIYYPVFLYEFGEYVVNGVSYFGDSTRYFLGDPTAGVFMAAEYPILMFALPGAAAAIIAAANKENRKKVTGMMLSAAFVSFLTGITEPIEFSFIFIAPMLFIFHVFAAFISGIVTSILNIRLGYTFSASAIDYILGFKFAEHPWLIWPVGIVFFVLYFVVFYFFIKTKDIKTPGREENEDHDIIPMNISGNAKTIKILEAIGGENNVEGLDSCITRLRLNLKDTSKVNKKALKSLGSAGIFQTANNIQVIFGTEAEKIKDDIQAIIDNKNFYKKNVNDEESLEEKNSISKLLFAEIENPIDGEIVSLDKVPDDVFAERILGDGFAVKPEDNRIYSPVDGEISVMFPTKHAVSVNSSEGLEVLVHVGIDTVKLNGEGFTTYVNQGDIVKKGDLLISFNKTLVDKKAKSLIVPVIVTNMNKVKEINVKYGNELRGKKVAEIEME</sequence>
<feature type="transmembrane region" description="Helical" evidence="12">
    <location>
        <begin position="49"/>
        <end position="75"/>
    </location>
</feature>
<dbReference type="InterPro" id="IPR018113">
    <property type="entry name" value="PTrfase_EIIB_Cys"/>
</dbReference>
<dbReference type="PROSITE" id="PS01035">
    <property type="entry name" value="PTS_EIIB_TYPE_1_CYS"/>
    <property type="match status" value="1"/>
</dbReference>
<feature type="active site" description="Phosphocysteine intermediate; for EIIB activity" evidence="11">
    <location>
        <position position="446"/>
    </location>
</feature>
<dbReference type="SUPFAM" id="SSF51261">
    <property type="entry name" value="Duplicated hybrid motif"/>
    <property type="match status" value="1"/>
</dbReference>
<dbReference type="InterPro" id="IPR001127">
    <property type="entry name" value="PTS_EIIA_1_perm"/>
</dbReference>
<evidence type="ECO:0000256" key="1">
    <source>
        <dbReference type="ARBA" id="ARBA00004651"/>
    </source>
</evidence>
<keyword evidence="7 12" id="KW-0812">Transmembrane</keyword>
<keyword evidence="4" id="KW-0762">Sugar transport</keyword>
<dbReference type="InterPro" id="IPR050429">
    <property type="entry name" value="PTS_Glucose_EIICBA"/>
</dbReference>
<keyword evidence="3" id="KW-1003">Cell membrane</keyword>
<evidence type="ECO:0000256" key="4">
    <source>
        <dbReference type="ARBA" id="ARBA00022597"/>
    </source>
</evidence>
<evidence type="ECO:0000256" key="8">
    <source>
        <dbReference type="ARBA" id="ARBA00022777"/>
    </source>
</evidence>
<evidence type="ECO:0000256" key="7">
    <source>
        <dbReference type="ARBA" id="ARBA00022692"/>
    </source>
</evidence>
<feature type="transmembrane region" description="Helical" evidence="12">
    <location>
        <begin position="176"/>
        <end position="199"/>
    </location>
</feature>
<keyword evidence="9 12" id="KW-1133">Transmembrane helix</keyword>
<dbReference type="SUPFAM" id="SSF55604">
    <property type="entry name" value="Glucose permease domain IIB"/>
    <property type="match status" value="1"/>
</dbReference>
<dbReference type="PROSITE" id="PS51103">
    <property type="entry name" value="PTS_EIIC_TYPE_1"/>
    <property type="match status" value="1"/>
</dbReference>
<evidence type="ECO:0000259" key="14">
    <source>
        <dbReference type="PROSITE" id="PS51098"/>
    </source>
</evidence>
<evidence type="ECO:0000256" key="5">
    <source>
        <dbReference type="ARBA" id="ARBA00022679"/>
    </source>
</evidence>
<dbReference type="NCBIfam" id="TIGR00826">
    <property type="entry name" value="EIIB_glc"/>
    <property type="match status" value="1"/>
</dbReference>
<protein>
    <submittedName>
        <fullName evidence="16">Glucose PTS transporter subunit IIA</fullName>
    </submittedName>
</protein>
<feature type="transmembrane region" description="Helical" evidence="12">
    <location>
        <begin position="276"/>
        <end position="295"/>
    </location>
</feature>
<evidence type="ECO:0000259" key="13">
    <source>
        <dbReference type="PROSITE" id="PS51093"/>
    </source>
</evidence>
<dbReference type="PROSITE" id="PS51098">
    <property type="entry name" value="PTS_EIIB_TYPE_1"/>
    <property type="match status" value="1"/>
</dbReference>
<accession>A0ABT4CXQ6</accession>
<dbReference type="Gene3D" id="2.70.70.10">
    <property type="entry name" value="Glucose Permease (Domain IIA)"/>
    <property type="match status" value="1"/>
</dbReference>
<keyword evidence="10 12" id="KW-0472">Membrane</keyword>
<dbReference type="NCBIfam" id="TIGR00830">
    <property type="entry name" value="PTBA"/>
    <property type="match status" value="1"/>
</dbReference>
<keyword evidence="8" id="KW-0418">Kinase</keyword>
<reference evidence="16" key="1">
    <citation type="submission" date="2022-12" db="EMBL/GenBank/DDBJ databases">
        <authorList>
            <person name="Wang J."/>
        </authorList>
    </citation>
    <scope>NUCLEOTIDE SEQUENCE</scope>
    <source>
        <strain evidence="16">HY-45-18</strain>
    </source>
</reference>
<dbReference type="InterPro" id="IPR011055">
    <property type="entry name" value="Dup_hybrid_motif"/>
</dbReference>
<dbReference type="PROSITE" id="PS00371">
    <property type="entry name" value="PTS_EIIA_TYPE_1_HIS"/>
    <property type="match status" value="1"/>
</dbReference>
<evidence type="ECO:0000259" key="15">
    <source>
        <dbReference type="PROSITE" id="PS51103"/>
    </source>
</evidence>
<dbReference type="InterPro" id="IPR036878">
    <property type="entry name" value="Glu_permease_IIB"/>
</dbReference>
<dbReference type="Proteomes" id="UP001078443">
    <property type="component" value="Unassembled WGS sequence"/>
</dbReference>
<feature type="transmembrane region" description="Helical" evidence="12">
    <location>
        <begin position="138"/>
        <end position="156"/>
    </location>
</feature>
<dbReference type="RefSeq" id="WP_268039918.1">
    <property type="nucleotide sequence ID" value="NZ_JAPQER010000002.1"/>
</dbReference>
<dbReference type="Gene3D" id="3.30.1360.60">
    <property type="entry name" value="Glucose permease domain IIB"/>
    <property type="match status" value="1"/>
</dbReference>
<dbReference type="InterPro" id="IPR013013">
    <property type="entry name" value="PTS_EIIC_1"/>
</dbReference>
<keyword evidence="2" id="KW-0813">Transport</keyword>
<dbReference type="Pfam" id="PF00358">
    <property type="entry name" value="PTS_EIIA_1"/>
    <property type="match status" value="1"/>
</dbReference>